<dbReference type="KEGG" id="tdl:TDEL_0H01210"/>
<gene>
    <name evidence="8" type="primary">TDEL0H01210</name>
    <name evidence="8" type="ORF">TDEL_0H01210</name>
</gene>
<accession>G8ZZD6</accession>
<evidence type="ECO:0000313" key="9">
    <source>
        <dbReference type="Proteomes" id="UP000005627"/>
    </source>
</evidence>
<dbReference type="SUPFAM" id="SSF49899">
    <property type="entry name" value="Concanavalin A-like lectins/glucanases"/>
    <property type="match status" value="1"/>
</dbReference>
<dbReference type="GO" id="GO:0005635">
    <property type="term" value="C:nuclear envelope"/>
    <property type="evidence" value="ECO:0007669"/>
    <property type="project" value="EnsemblFungi"/>
</dbReference>
<keyword evidence="5 6" id="KW-0472">Membrane</keyword>
<evidence type="ECO:0000256" key="1">
    <source>
        <dbReference type="ARBA" id="ARBA00004479"/>
    </source>
</evidence>
<dbReference type="GO" id="GO:0006888">
    <property type="term" value="P:endoplasmic reticulum to Golgi vesicle-mediated transport"/>
    <property type="evidence" value="ECO:0007669"/>
    <property type="project" value="TreeGrafter"/>
</dbReference>
<evidence type="ECO:0000256" key="3">
    <source>
        <dbReference type="ARBA" id="ARBA00022729"/>
    </source>
</evidence>
<dbReference type="GO" id="GO:0030134">
    <property type="term" value="C:COPII-coated ER to Golgi transport vesicle"/>
    <property type="evidence" value="ECO:0007669"/>
    <property type="project" value="TreeGrafter"/>
</dbReference>
<dbReference type="InterPro" id="IPR005052">
    <property type="entry name" value="Lectin_leg"/>
</dbReference>
<keyword evidence="4 6" id="KW-1133">Transmembrane helix</keyword>
<dbReference type="GO" id="GO:0005537">
    <property type="term" value="F:D-mannose binding"/>
    <property type="evidence" value="ECO:0007669"/>
    <property type="project" value="TreeGrafter"/>
</dbReference>
<proteinExistence type="predicted"/>
<dbReference type="GeneID" id="11501065"/>
<dbReference type="STRING" id="1076872.G8ZZD6"/>
<feature type="transmembrane region" description="Helical" evidence="6">
    <location>
        <begin position="388"/>
        <end position="407"/>
    </location>
</feature>
<reference evidence="8 9" key="1">
    <citation type="journal article" date="2011" name="Proc. Natl. Acad. Sci. U.S.A.">
        <title>Evolutionary erosion of yeast sex chromosomes by mating-type switching accidents.</title>
        <authorList>
            <person name="Gordon J.L."/>
            <person name="Armisen D."/>
            <person name="Proux-Wera E."/>
            <person name="Oheigeartaigh S.S."/>
            <person name="Byrne K.P."/>
            <person name="Wolfe K.H."/>
        </authorList>
    </citation>
    <scope>NUCLEOTIDE SEQUENCE [LARGE SCALE GENOMIC DNA]</scope>
    <source>
        <strain evidence="9">ATCC 10662 / CBS 1146 / NBRC 0425 / NCYC 2629 / NRRL Y-866</strain>
    </source>
</reference>
<dbReference type="OrthoDB" id="270293at2759"/>
<keyword evidence="2 6" id="KW-0812">Transmembrane</keyword>
<dbReference type="Pfam" id="PF03388">
    <property type="entry name" value="Lectin_leg-like"/>
    <property type="match status" value="1"/>
</dbReference>
<dbReference type="HOGENOM" id="CLU_050744_0_0_1"/>
<dbReference type="Gene3D" id="2.60.120.200">
    <property type="match status" value="1"/>
</dbReference>
<evidence type="ECO:0000256" key="4">
    <source>
        <dbReference type="ARBA" id="ARBA00022989"/>
    </source>
</evidence>
<dbReference type="eggNOG" id="ENOG502QVEK">
    <property type="taxonomic scope" value="Eukaryota"/>
</dbReference>
<name>G8ZZD6_TORDE</name>
<organism evidence="8 9">
    <name type="scientific">Torulaspora delbrueckii</name>
    <name type="common">Yeast</name>
    <name type="synonym">Candida colliculosa</name>
    <dbReference type="NCBI Taxonomy" id="4950"/>
    <lineage>
        <taxon>Eukaryota</taxon>
        <taxon>Fungi</taxon>
        <taxon>Dikarya</taxon>
        <taxon>Ascomycota</taxon>
        <taxon>Saccharomycotina</taxon>
        <taxon>Saccharomycetes</taxon>
        <taxon>Saccharomycetales</taxon>
        <taxon>Saccharomycetaceae</taxon>
        <taxon>Torulaspora</taxon>
    </lineage>
</organism>
<dbReference type="FunCoup" id="G8ZZD6">
    <property type="interactions" value="20"/>
</dbReference>
<dbReference type="GO" id="GO:0005793">
    <property type="term" value="C:endoplasmic reticulum-Golgi intermediate compartment"/>
    <property type="evidence" value="ECO:0007669"/>
    <property type="project" value="TreeGrafter"/>
</dbReference>
<dbReference type="InterPro" id="IPR013320">
    <property type="entry name" value="ConA-like_dom_sf"/>
</dbReference>
<protein>
    <recommendedName>
        <fullName evidence="7">L-type lectin-like domain-containing protein</fullName>
    </recommendedName>
</protein>
<dbReference type="Proteomes" id="UP000005627">
    <property type="component" value="Chromosome 8"/>
</dbReference>
<dbReference type="PANTHER" id="PTHR12223">
    <property type="entry name" value="VESICULAR MANNOSE-BINDING LECTIN"/>
    <property type="match status" value="1"/>
</dbReference>
<evidence type="ECO:0000256" key="2">
    <source>
        <dbReference type="ARBA" id="ARBA00022692"/>
    </source>
</evidence>
<evidence type="ECO:0000313" key="8">
    <source>
        <dbReference type="EMBL" id="CCE93980.1"/>
    </source>
</evidence>
<evidence type="ECO:0000256" key="6">
    <source>
        <dbReference type="SAM" id="Phobius"/>
    </source>
</evidence>
<dbReference type="InParanoid" id="G8ZZD6"/>
<comment type="subcellular location">
    <subcellularLocation>
        <location evidence="1">Membrane</location>
        <topology evidence="1">Single-pass type I membrane protein</topology>
    </subcellularLocation>
</comment>
<feature type="domain" description="L-type lectin-like" evidence="7">
    <location>
        <begin position="175"/>
        <end position="317"/>
    </location>
</feature>
<dbReference type="AlphaFoldDB" id="G8ZZD6"/>
<dbReference type="GO" id="GO:0000139">
    <property type="term" value="C:Golgi membrane"/>
    <property type="evidence" value="ECO:0007669"/>
    <property type="project" value="TreeGrafter"/>
</dbReference>
<dbReference type="CDD" id="cd07308">
    <property type="entry name" value="lectin_leg-like"/>
    <property type="match status" value="1"/>
</dbReference>
<dbReference type="RefSeq" id="XP_003683191.1">
    <property type="nucleotide sequence ID" value="XM_003683143.1"/>
</dbReference>
<dbReference type="InterPro" id="IPR051136">
    <property type="entry name" value="Intracellular_Lectin-GPT"/>
</dbReference>
<evidence type="ECO:0000256" key="5">
    <source>
        <dbReference type="ARBA" id="ARBA00023136"/>
    </source>
</evidence>
<sequence length="428" mass="48399">MRSDGVFKLVLAVSIAAIFALFQVGANHLFKESDSESSHFVRESQIRKLHNQDASLNIPFLDKISKYWYVGGETEIRNAGSIRLTRAGGTDQYGLILSNGMGDNTIDNFETIVTLKISPKEGSKPRALMGDGVAVVVTAEKDFLRQDLTSSYARKQYEINSGGVMVGDTSMMGLPLNLPGMAVIIDTFKNQGRTRVAVPFLDVILNTSPKTQAYDLESDGARTTALKLNQGKIKLKKSLMQGDTTKLRLIYLESENFLKIDIQYAEEGDYWIELFQTHLKEPLPRNDETNQRYIGISALTGELSQTVDILSVETNEFHLKDKDDTSNDFAKEIELYFIQEYNEKIALEEDSEQRWKMSKSQPRYEVNEINEMPAKKQVHGKSQFLKNFIVFFIIITTLYLASVYVRVSMKHVISSKRHRSKSVGLLPH</sequence>
<keyword evidence="3" id="KW-0732">Signal</keyword>
<dbReference type="GO" id="GO:0005789">
    <property type="term" value="C:endoplasmic reticulum membrane"/>
    <property type="evidence" value="ECO:0007669"/>
    <property type="project" value="TreeGrafter"/>
</dbReference>
<keyword evidence="9" id="KW-1185">Reference proteome</keyword>
<evidence type="ECO:0000259" key="7">
    <source>
        <dbReference type="Pfam" id="PF03388"/>
    </source>
</evidence>
<dbReference type="PANTHER" id="PTHR12223:SF45">
    <property type="entry name" value="RE50040P"/>
    <property type="match status" value="1"/>
</dbReference>
<dbReference type="EMBL" id="HE616749">
    <property type="protein sequence ID" value="CCE93980.1"/>
    <property type="molecule type" value="Genomic_DNA"/>
</dbReference>